<dbReference type="InterPro" id="IPR011421">
    <property type="entry name" value="BCNT-C"/>
</dbReference>
<dbReference type="InterPro" id="IPR027124">
    <property type="entry name" value="Swc5/CFDP1/2"/>
</dbReference>
<feature type="domain" description="BCNT-C" evidence="4">
    <location>
        <begin position="158"/>
        <end position="238"/>
    </location>
</feature>
<feature type="compositionally biased region" description="Low complexity" evidence="3">
    <location>
        <begin position="136"/>
        <end position="149"/>
    </location>
</feature>
<feature type="region of interest" description="Disordered" evidence="3">
    <location>
        <begin position="1"/>
        <end position="83"/>
    </location>
</feature>
<dbReference type="WBParaSite" id="TREG1_124170.1">
    <property type="protein sequence ID" value="TREG1_124170.1"/>
    <property type="gene ID" value="TREG1_124170"/>
</dbReference>
<protein>
    <recommendedName>
        <fullName evidence="1">Craniofacial development protein 1</fullName>
    </recommendedName>
    <alternativeName>
        <fullName evidence="2">Bucentaur</fullName>
    </alternativeName>
</protein>
<evidence type="ECO:0000256" key="3">
    <source>
        <dbReference type="SAM" id="MobiDB-lite"/>
    </source>
</evidence>
<dbReference type="Pfam" id="PF07572">
    <property type="entry name" value="BCNT"/>
    <property type="match status" value="1"/>
</dbReference>
<evidence type="ECO:0000313" key="5">
    <source>
        <dbReference type="Proteomes" id="UP000050795"/>
    </source>
</evidence>
<dbReference type="PANTHER" id="PTHR48407">
    <property type="entry name" value="CRANIOFACIAL DEVELOPMENT PROTEIN 1"/>
    <property type="match status" value="1"/>
</dbReference>
<sequence>MDNSEDDSTSDEEYVPPVKSSKLEGSSEDECSDDTEDESSDVSDDDSSVGKSNKKGRRKSRNSKCVSKISNPPDTPTAEELKAREDKIWEDFLKSDGSSKATDGEKVNVVKKYQFAGEEVEVTETVSKTANITKIPQNQNNTSTNTQPPKLKSPTLGPGLTSALQNLKSTVNKLPRLSTLEKSRLDWKQYVQKESLEDDLKAHNKGKDGYLEKQAFVSRTSEREYQYRQELKKPASNRRL</sequence>
<organism evidence="5 6">
    <name type="scientific">Trichobilharzia regenti</name>
    <name type="common">Nasal bird schistosome</name>
    <dbReference type="NCBI Taxonomy" id="157069"/>
    <lineage>
        <taxon>Eukaryota</taxon>
        <taxon>Metazoa</taxon>
        <taxon>Spiralia</taxon>
        <taxon>Lophotrochozoa</taxon>
        <taxon>Platyhelminthes</taxon>
        <taxon>Trematoda</taxon>
        <taxon>Digenea</taxon>
        <taxon>Strigeidida</taxon>
        <taxon>Schistosomatoidea</taxon>
        <taxon>Schistosomatidae</taxon>
        <taxon>Trichobilharzia</taxon>
    </lineage>
</organism>
<evidence type="ECO:0000313" key="6">
    <source>
        <dbReference type="WBParaSite" id="TREG1_124170.1"/>
    </source>
</evidence>
<dbReference type="PROSITE" id="PS51279">
    <property type="entry name" value="BCNT_C"/>
    <property type="match status" value="1"/>
</dbReference>
<reference evidence="6" key="2">
    <citation type="submission" date="2023-11" db="UniProtKB">
        <authorList>
            <consortium name="WormBaseParasite"/>
        </authorList>
    </citation>
    <scope>IDENTIFICATION</scope>
</reference>
<feature type="compositionally biased region" description="Acidic residues" evidence="3">
    <location>
        <begin position="26"/>
        <end position="47"/>
    </location>
</feature>
<name>A0AA85J3V7_TRIRE</name>
<reference evidence="5" key="1">
    <citation type="submission" date="2022-06" db="EMBL/GenBank/DDBJ databases">
        <authorList>
            <person name="Berger JAMES D."/>
            <person name="Berger JAMES D."/>
        </authorList>
    </citation>
    <scope>NUCLEOTIDE SEQUENCE [LARGE SCALE GENOMIC DNA]</scope>
</reference>
<dbReference type="PANTHER" id="PTHR48407:SF1">
    <property type="entry name" value="CRANIOFACIAL DEVELOPMENT PROTEIN 1"/>
    <property type="match status" value="1"/>
</dbReference>
<feature type="compositionally biased region" description="Acidic residues" evidence="3">
    <location>
        <begin position="1"/>
        <end position="14"/>
    </location>
</feature>
<evidence type="ECO:0000256" key="1">
    <source>
        <dbReference type="ARBA" id="ARBA00019033"/>
    </source>
</evidence>
<feature type="region of interest" description="Disordered" evidence="3">
    <location>
        <begin position="131"/>
        <end position="158"/>
    </location>
</feature>
<feature type="region of interest" description="Disordered" evidence="3">
    <location>
        <begin position="219"/>
        <end position="240"/>
    </location>
</feature>
<accession>A0AA85J3V7</accession>
<evidence type="ECO:0000259" key="4">
    <source>
        <dbReference type="PROSITE" id="PS51279"/>
    </source>
</evidence>
<dbReference type="Proteomes" id="UP000050795">
    <property type="component" value="Unassembled WGS sequence"/>
</dbReference>
<proteinExistence type="predicted"/>
<feature type="compositionally biased region" description="Basic and acidic residues" evidence="3">
    <location>
        <begin position="220"/>
        <end position="233"/>
    </location>
</feature>
<dbReference type="GO" id="GO:0000812">
    <property type="term" value="C:Swr1 complex"/>
    <property type="evidence" value="ECO:0007669"/>
    <property type="project" value="TreeGrafter"/>
</dbReference>
<dbReference type="AlphaFoldDB" id="A0AA85J3V7"/>
<evidence type="ECO:0000256" key="2">
    <source>
        <dbReference type="ARBA" id="ARBA00030244"/>
    </source>
</evidence>
<keyword evidence="5" id="KW-1185">Reference proteome</keyword>
<feature type="compositionally biased region" description="Basic residues" evidence="3">
    <location>
        <begin position="52"/>
        <end position="62"/>
    </location>
</feature>